<name>A0A7R9KYU5_9ACAR</name>
<keyword evidence="8" id="KW-0130">Cell adhesion</keyword>
<dbReference type="NCBIfam" id="NF038123">
    <property type="entry name" value="NF038123_dom"/>
    <property type="match status" value="1"/>
</dbReference>
<evidence type="ECO:0000256" key="2">
    <source>
        <dbReference type="ARBA" id="ARBA00022525"/>
    </source>
</evidence>
<accession>A0A7R9KYU5</accession>
<dbReference type="PROSITE" id="PS50092">
    <property type="entry name" value="TSP1"/>
    <property type="match status" value="5"/>
</dbReference>
<dbReference type="PANTHER" id="PTHR11311">
    <property type="entry name" value="SPONDIN"/>
    <property type="match status" value="1"/>
</dbReference>
<dbReference type="Pfam" id="PF00090">
    <property type="entry name" value="TSP_1"/>
    <property type="match status" value="3"/>
</dbReference>
<dbReference type="SMART" id="SM00131">
    <property type="entry name" value="KU"/>
    <property type="match status" value="1"/>
</dbReference>
<evidence type="ECO:0000259" key="13">
    <source>
        <dbReference type="PROSITE" id="PS51020"/>
    </source>
</evidence>
<keyword evidence="4" id="KW-0646">Protease inhibitor</keyword>
<dbReference type="InterPro" id="IPR051418">
    <property type="entry name" value="Spondin/Thrombospondin_T1"/>
</dbReference>
<dbReference type="InterPro" id="IPR020901">
    <property type="entry name" value="Prtase_inh_Kunz-CS"/>
</dbReference>
<dbReference type="PROSITE" id="PS50279">
    <property type="entry name" value="BPTI_KUNITZ_2"/>
    <property type="match status" value="1"/>
</dbReference>
<dbReference type="PRINTS" id="PR00759">
    <property type="entry name" value="BASICPTASE"/>
</dbReference>
<dbReference type="Proteomes" id="UP000759131">
    <property type="component" value="Unassembled WGS sequence"/>
</dbReference>
<dbReference type="InterPro" id="IPR036383">
    <property type="entry name" value="TSP1_rpt_sf"/>
</dbReference>
<dbReference type="PROSITE" id="PS00280">
    <property type="entry name" value="BPTI_KUNITZ_1"/>
    <property type="match status" value="1"/>
</dbReference>
<feature type="domain" description="Spondin" evidence="13">
    <location>
        <begin position="1"/>
        <end position="74"/>
    </location>
</feature>
<keyword evidence="10" id="KW-1015">Disulfide bond</keyword>
<dbReference type="SUPFAM" id="SSF82895">
    <property type="entry name" value="TSP-1 type 1 repeat"/>
    <property type="match status" value="5"/>
</dbReference>
<comment type="subcellular location">
    <subcellularLocation>
        <location evidence="1">Secreted</location>
        <location evidence="1">Extracellular space</location>
        <location evidence="1">Extracellular matrix</location>
    </subcellularLocation>
</comment>
<gene>
    <name evidence="14" type="ORF">OSB1V03_LOCUS12377</name>
</gene>
<dbReference type="SUPFAM" id="SSF57362">
    <property type="entry name" value="BPTI-like"/>
    <property type="match status" value="1"/>
</dbReference>
<dbReference type="GO" id="GO:0004867">
    <property type="term" value="F:serine-type endopeptidase inhibitor activity"/>
    <property type="evidence" value="ECO:0007669"/>
    <property type="project" value="UniProtKB-KW"/>
</dbReference>
<dbReference type="GO" id="GO:0046872">
    <property type="term" value="F:metal ion binding"/>
    <property type="evidence" value="ECO:0007669"/>
    <property type="project" value="UniProtKB-KW"/>
</dbReference>
<dbReference type="AlphaFoldDB" id="A0A7R9KYU5"/>
<evidence type="ECO:0000256" key="4">
    <source>
        <dbReference type="ARBA" id="ARBA00022690"/>
    </source>
</evidence>
<keyword evidence="7" id="KW-0677">Repeat</keyword>
<evidence type="ECO:0000256" key="3">
    <source>
        <dbReference type="ARBA" id="ARBA00022530"/>
    </source>
</evidence>
<evidence type="ECO:0000313" key="14">
    <source>
        <dbReference type="EMBL" id="CAD7631970.1"/>
    </source>
</evidence>
<dbReference type="Pfam" id="PF00014">
    <property type="entry name" value="Kunitz_BPTI"/>
    <property type="match status" value="1"/>
</dbReference>
<dbReference type="PROSITE" id="PS51020">
    <property type="entry name" value="SPONDIN"/>
    <property type="match status" value="1"/>
</dbReference>
<dbReference type="Pfam" id="PF19028">
    <property type="entry name" value="TSP1_spondin"/>
    <property type="match status" value="2"/>
</dbReference>
<dbReference type="PANTHER" id="PTHR11311:SF16">
    <property type="entry name" value="SPONDIN-1"/>
    <property type="match status" value="1"/>
</dbReference>
<feature type="domain" description="BPTI/Kunitz inhibitor" evidence="12">
    <location>
        <begin position="315"/>
        <end position="365"/>
    </location>
</feature>
<keyword evidence="5" id="KW-0479">Metal-binding</keyword>
<dbReference type="InterPro" id="IPR044004">
    <property type="entry name" value="TSP1_spondin_dom"/>
</dbReference>
<dbReference type="FunFam" id="4.10.410.10:FF:000020">
    <property type="entry name" value="Collagen, type VI, alpha 3"/>
    <property type="match status" value="1"/>
</dbReference>
<keyword evidence="11" id="KW-0325">Glycoprotein</keyword>
<dbReference type="OrthoDB" id="347314at2759"/>
<protein>
    <recommendedName>
        <fullName evidence="16">Spondin-1</fullName>
    </recommendedName>
</protein>
<dbReference type="EMBL" id="CAJPIZ010010255">
    <property type="protein sequence ID" value="CAG2112400.1"/>
    <property type="molecule type" value="Genomic_DNA"/>
</dbReference>
<evidence type="ECO:0000256" key="8">
    <source>
        <dbReference type="ARBA" id="ARBA00022889"/>
    </source>
</evidence>
<keyword evidence="6" id="KW-0732">Signal</keyword>
<keyword evidence="9" id="KW-0722">Serine protease inhibitor</keyword>
<dbReference type="EMBL" id="OC864830">
    <property type="protein sequence ID" value="CAD7631970.1"/>
    <property type="molecule type" value="Genomic_DNA"/>
</dbReference>
<sequence length="512" mass="58043">MSLLSMLGPSPDWIVGVSALELCLKNCSWITEKVMNLYLWDAGTDSGITYLAPNFPTVPQERIRRITSTNPNHAESPFYDSTGARMKPIAKLTVSRQRIYEKACGDDTNKLSPVCVGYDCEDNEDDSRPDCQVTEWTEFTPCSATCGHGIRMRTRNYKHEQIARQMSCLTKLIEKESCEVKCVNDVSCATTSWSEWQECSAVCGKGFRTRTRKFMSRMARKLCTQVELIEKDICMGPQTQCQENEEIDPKCSVTQWSEWTPCTVTCGKGVKIRTRLFMSPRQSSSICTIDLIQKAPCVADKIDCKVDLSEAKEICMQNKEVGPCRGYFPRYYYDASKGMCYQFIYGGCRGNKNNFERYPDCKRMCEDMLKNFVQASLPPSTIAYANAMKDATVHLEKGLLTPWSQWTPCSRSCGSARKERRREIKLNAQNGGKACPKRLVQRRKCKDNPDCDQLPVDCKMGSWGEWSTCSKTCDGQGFRFRQRSISVNASNGGIACGPQFNREICENFRPCY</sequence>
<dbReference type="GO" id="GO:0007155">
    <property type="term" value="P:cell adhesion"/>
    <property type="evidence" value="ECO:0007669"/>
    <property type="project" value="UniProtKB-KW"/>
</dbReference>
<reference evidence="14" key="1">
    <citation type="submission" date="2020-11" db="EMBL/GenBank/DDBJ databases">
        <authorList>
            <person name="Tran Van P."/>
        </authorList>
    </citation>
    <scope>NUCLEOTIDE SEQUENCE</scope>
</reference>
<evidence type="ECO:0000313" key="15">
    <source>
        <dbReference type="Proteomes" id="UP000759131"/>
    </source>
</evidence>
<dbReference type="Pfam" id="PF06468">
    <property type="entry name" value="Spond_N"/>
    <property type="match status" value="1"/>
</dbReference>
<dbReference type="InterPro" id="IPR002223">
    <property type="entry name" value="Kunitz_BPTI"/>
</dbReference>
<proteinExistence type="predicted"/>
<dbReference type="InterPro" id="IPR036880">
    <property type="entry name" value="Kunitz_BPTI_sf"/>
</dbReference>
<dbReference type="Gene3D" id="2.20.100.10">
    <property type="entry name" value="Thrombospondin type-1 (TSP1) repeat"/>
    <property type="match status" value="5"/>
</dbReference>
<evidence type="ECO:0000256" key="7">
    <source>
        <dbReference type="ARBA" id="ARBA00022737"/>
    </source>
</evidence>
<dbReference type="Gene3D" id="4.10.410.10">
    <property type="entry name" value="Pancreatic trypsin inhibitor Kunitz domain"/>
    <property type="match status" value="1"/>
</dbReference>
<evidence type="ECO:0000256" key="11">
    <source>
        <dbReference type="ARBA" id="ARBA00023180"/>
    </source>
</evidence>
<organism evidence="14">
    <name type="scientific">Medioppia subpectinata</name>
    <dbReference type="NCBI Taxonomy" id="1979941"/>
    <lineage>
        <taxon>Eukaryota</taxon>
        <taxon>Metazoa</taxon>
        <taxon>Ecdysozoa</taxon>
        <taxon>Arthropoda</taxon>
        <taxon>Chelicerata</taxon>
        <taxon>Arachnida</taxon>
        <taxon>Acari</taxon>
        <taxon>Acariformes</taxon>
        <taxon>Sarcoptiformes</taxon>
        <taxon>Oribatida</taxon>
        <taxon>Brachypylina</taxon>
        <taxon>Oppioidea</taxon>
        <taxon>Oppiidae</taxon>
        <taxon>Medioppia</taxon>
    </lineage>
</organism>
<evidence type="ECO:0000259" key="12">
    <source>
        <dbReference type="PROSITE" id="PS50279"/>
    </source>
</evidence>
<evidence type="ECO:0000256" key="5">
    <source>
        <dbReference type="ARBA" id="ARBA00022723"/>
    </source>
</evidence>
<keyword evidence="2" id="KW-0964">Secreted</keyword>
<dbReference type="SMART" id="SM00209">
    <property type="entry name" value="TSP1"/>
    <property type="match status" value="5"/>
</dbReference>
<dbReference type="InterPro" id="IPR038678">
    <property type="entry name" value="Spondin_N_sf"/>
</dbReference>
<keyword evidence="15" id="KW-1185">Reference proteome</keyword>
<dbReference type="InterPro" id="IPR000884">
    <property type="entry name" value="TSP1_rpt"/>
</dbReference>
<evidence type="ECO:0000256" key="9">
    <source>
        <dbReference type="ARBA" id="ARBA00022900"/>
    </source>
</evidence>
<dbReference type="CDD" id="cd00109">
    <property type="entry name" value="Kunitz-type"/>
    <property type="match status" value="1"/>
</dbReference>
<evidence type="ECO:0000256" key="1">
    <source>
        <dbReference type="ARBA" id="ARBA00004498"/>
    </source>
</evidence>
<evidence type="ECO:0000256" key="10">
    <source>
        <dbReference type="ARBA" id="ARBA00023157"/>
    </source>
</evidence>
<keyword evidence="3" id="KW-0272">Extracellular matrix</keyword>
<dbReference type="InterPro" id="IPR009465">
    <property type="entry name" value="Spondin_N"/>
</dbReference>
<evidence type="ECO:0000256" key="6">
    <source>
        <dbReference type="ARBA" id="ARBA00022729"/>
    </source>
</evidence>
<dbReference type="Gene3D" id="2.60.40.2130">
    <property type="entry name" value="F-spondin domain"/>
    <property type="match status" value="1"/>
</dbReference>
<evidence type="ECO:0008006" key="16">
    <source>
        <dbReference type="Google" id="ProtNLM"/>
    </source>
</evidence>